<dbReference type="Proteomes" id="UP000663583">
    <property type="component" value="Chromosome"/>
</dbReference>
<name>A0AAX1JG24_9MYCO</name>
<dbReference type="AlphaFoldDB" id="A0AAX1JG24"/>
<accession>A0AAX1JG24</accession>
<dbReference type="RefSeq" id="WP_085072918.1">
    <property type="nucleotide sequence ID" value="NZ_BLKU01000003.1"/>
</dbReference>
<evidence type="ECO:0000313" key="2">
    <source>
        <dbReference type="EMBL" id="QPI39389.1"/>
    </source>
</evidence>
<gene>
    <name evidence="2" type="ORF">I2456_07995</name>
    <name evidence="1" type="ORF">MKUB_14610</name>
</gene>
<dbReference type="EMBL" id="CP065047">
    <property type="protein sequence ID" value="QPI39389.1"/>
    <property type="molecule type" value="Genomic_DNA"/>
</dbReference>
<reference evidence="1" key="2">
    <citation type="submission" date="2020-02" db="EMBL/GenBank/DDBJ databases">
        <authorList>
            <person name="Matsumoto Y."/>
            <person name="Kinjo T."/>
            <person name="Motooka D."/>
            <person name="Nabeya D."/>
            <person name="Jung N."/>
            <person name="Uechi K."/>
            <person name="Horii T."/>
            <person name="Iida T."/>
            <person name="Fujita J."/>
            <person name="Nakamura S."/>
        </authorList>
    </citation>
    <scope>NUCLEOTIDE SEQUENCE</scope>
    <source>
        <strain evidence="1">JCM 13573</strain>
    </source>
</reference>
<organism evidence="2 4">
    <name type="scientific">Mycobacterium kubicae</name>
    <dbReference type="NCBI Taxonomy" id="120959"/>
    <lineage>
        <taxon>Bacteria</taxon>
        <taxon>Bacillati</taxon>
        <taxon>Actinomycetota</taxon>
        <taxon>Actinomycetes</taxon>
        <taxon>Mycobacteriales</taxon>
        <taxon>Mycobacteriaceae</taxon>
        <taxon>Mycobacterium</taxon>
        <taxon>Mycobacterium simiae complex</taxon>
    </lineage>
</organism>
<proteinExistence type="predicted"/>
<evidence type="ECO:0000313" key="4">
    <source>
        <dbReference type="Proteomes" id="UP000663583"/>
    </source>
</evidence>
<evidence type="ECO:0000313" key="1">
    <source>
        <dbReference type="EMBL" id="GFG63971.1"/>
    </source>
</evidence>
<reference evidence="1 3" key="1">
    <citation type="journal article" date="2019" name="Emerg. Microbes Infect.">
        <title>Comprehensive subspecies identification of 175 nontuberculous mycobacteria species based on 7547 genomic profiles.</title>
        <authorList>
            <person name="Matsumoto Y."/>
            <person name="Kinjo T."/>
            <person name="Motooka D."/>
            <person name="Nabeya D."/>
            <person name="Jung N."/>
            <person name="Uechi K."/>
            <person name="Horii T."/>
            <person name="Iida T."/>
            <person name="Fujita J."/>
            <person name="Nakamura S."/>
        </authorList>
    </citation>
    <scope>NUCLEOTIDE SEQUENCE [LARGE SCALE GENOMIC DNA]</scope>
    <source>
        <strain evidence="1 3">JCM 13573</strain>
    </source>
</reference>
<reference evidence="2" key="3">
    <citation type="submission" date="2020-11" db="EMBL/GenBank/DDBJ databases">
        <title>Intraspecies plasmid and genomic variation of Mycobacterium kubicae revealed by the complete genome sequences of two clinical isolates.</title>
        <authorList>
            <person name="Hendrix J.R."/>
            <person name="Epperson L.E."/>
            <person name="Honda J.R."/>
            <person name="Strong M."/>
        </authorList>
    </citation>
    <scope>NUCLEOTIDE SEQUENCE</scope>
    <source>
        <strain evidence="2">JCM 13573</strain>
    </source>
</reference>
<dbReference type="EMBL" id="BLKU01000003">
    <property type="protein sequence ID" value="GFG63971.1"/>
    <property type="molecule type" value="Genomic_DNA"/>
</dbReference>
<sequence>MTDSDFPIKQSNSLGEFWLPGADGNTVTGVLQVDGPESNEVELHTIDYPNNALALVRGIRLLRDGEEHGPIAAEGELILQMPWQIDPCRLQPIAYRYRTGL</sequence>
<keyword evidence="3" id="KW-1185">Reference proteome</keyword>
<evidence type="ECO:0000313" key="3">
    <source>
        <dbReference type="Proteomes" id="UP000465306"/>
    </source>
</evidence>
<protein>
    <submittedName>
        <fullName evidence="2">Uncharacterized protein</fullName>
    </submittedName>
</protein>
<dbReference type="Proteomes" id="UP000465306">
    <property type="component" value="Unassembled WGS sequence"/>
</dbReference>
<dbReference type="KEGG" id="mku:I2456_07995"/>